<evidence type="ECO:0000313" key="2">
    <source>
        <dbReference type="Proteomes" id="UP001150217"/>
    </source>
</evidence>
<protein>
    <submittedName>
        <fullName evidence="1">Uncharacterized protein</fullName>
    </submittedName>
</protein>
<accession>A0ABQ8VRG1</accession>
<dbReference type="Proteomes" id="UP001150217">
    <property type="component" value="Unassembled WGS sequence"/>
</dbReference>
<keyword evidence="2" id="KW-1185">Reference proteome</keyword>
<name>A0ABQ8VRG1_9AGAR</name>
<reference evidence="1" key="1">
    <citation type="submission" date="2022-08" db="EMBL/GenBank/DDBJ databases">
        <title>A Global Phylogenomic Analysis of the Shiitake Genus Lentinula.</title>
        <authorList>
            <consortium name="DOE Joint Genome Institute"/>
            <person name="Sierra-Patev S."/>
            <person name="Min B."/>
            <person name="Naranjo-Ortiz M."/>
            <person name="Looney B."/>
            <person name="Konkel Z."/>
            <person name="Slot J.C."/>
            <person name="Sakamoto Y."/>
            <person name="Steenwyk J.L."/>
            <person name="Rokas A."/>
            <person name="Carro J."/>
            <person name="Camarero S."/>
            <person name="Ferreira P."/>
            <person name="Molpeceres G."/>
            <person name="Ruiz-Duenas F.J."/>
            <person name="Serrano A."/>
            <person name="Henrissat B."/>
            <person name="Drula E."/>
            <person name="Hughes K.W."/>
            <person name="Mata J.L."/>
            <person name="Ishikawa N.K."/>
            <person name="Vargas-Isla R."/>
            <person name="Ushijima S."/>
            <person name="Smith C.A."/>
            <person name="Ahrendt S."/>
            <person name="Andreopoulos W."/>
            <person name="He G."/>
            <person name="Labutti K."/>
            <person name="Lipzen A."/>
            <person name="Ng V."/>
            <person name="Riley R."/>
            <person name="Sandor L."/>
            <person name="Barry K."/>
            <person name="Martinez A.T."/>
            <person name="Xiao Y."/>
            <person name="Gibbons J.G."/>
            <person name="Terashima K."/>
            <person name="Grigoriev I.V."/>
            <person name="Hibbett D.S."/>
        </authorList>
    </citation>
    <scope>NUCLEOTIDE SEQUENCE</scope>
    <source>
        <strain evidence="1">RHP3577 ss4</strain>
    </source>
</reference>
<evidence type="ECO:0000313" key="1">
    <source>
        <dbReference type="EMBL" id="KAJ4498973.1"/>
    </source>
</evidence>
<proteinExistence type="predicted"/>
<dbReference type="EMBL" id="JANVFT010000013">
    <property type="protein sequence ID" value="KAJ4498973.1"/>
    <property type="molecule type" value="Genomic_DNA"/>
</dbReference>
<sequence>MPQQVIFKPILAAVAKGAATTSTYDAWTVTGRLGEGLVKLGAINHFDSRDVRRQFEQKGYRHSTGDWPPRLN</sequence>
<gene>
    <name evidence="1" type="ORF">C8R41DRAFT_817067</name>
</gene>
<organism evidence="1 2">
    <name type="scientific">Lentinula lateritia</name>
    <dbReference type="NCBI Taxonomy" id="40482"/>
    <lineage>
        <taxon>Eukaryota</taxon>
        <taxon>Fungi</taxon>
        <taxon>Dikarya</taxon>
        <taxon>Basidiomycota</taxon>
        <taxon>Agaricomycotina</taxon>
        <taxon>Agaricomycetes</taxon>
        <taxon>Agaricomycetidae</taxon>
        <taxon>Agaricales</taxon>
        <taxon>Marasmiineae</taxon>
        <taxon>Omphalotaceae</taxon>
        <taxon>Lentinula</taxon>
    </lineage>
</organism>
<comment type="caution">
    <text evidence="1">The sequence shown here is derived from an EMBL/GenBank/DDBJ whole genome shotgun (WGS) entry which is preliminary data.</text>
</comment>